<evidence type="ECO:0000313" key="12">
    <source>
        <dbReference type="Proteomes" id="UP000241769"/>
    </source>
</evidence>
<keyword evidence="3" id="KW-0479">Metal-binding</keyword>
<dbReference type="STRING" id="1890364.A0A2P6MMB1"/>
<evidence type="ECO:0000259" key="10">
    <source>
        <dbReference type="PROSITE" id="PS51695"/>
    </source>
</evidence>
<evidence type="ECO:0000256" key="4">
    <source>
        <dbReference type="ARBA" id="ARBA00022801"/>
    </source>
</evidence>
<comment type="cofactor">
    <cofactor evidence="1">
        <name>Ca(2+)</name>
        <dbReference type="ChEBI" id="CHEBI:29108"/>
    </cofactor>
</comment>
<dbReference type="CDD" id="cd04056">
    <property type="entry name" value="Peptidases_S53"/>
    <property type="match status" value="1"/>
</dbReference>
<dbReference type="SUPFAM" id="SSF52743">
    <property type="entry name" value="Subtilisin-like"/>
    <property type="match status" value="1"/>
</dbReference>
<keyword evidence="4 8" id="KW-0378">Hydrolase</keyword>
<dbReference type="GO" id="GO:0006508">
    <property type="term" value="P:proteolysis"/>
    <property type="evidence" value="ECO:0007669"/>
    <property type="project" value="UniProtKB-KW"/>
</dbReference>
<evidence type="ECO:0000256" key="9">
    <source>
        <dbReference type="SAM" id="SignalP"/>
    </source>
</evidence>
<feature type="active site" description="Charge relay system" evidence="8">
    <location>
        <position position="262"/>
    </location>
</feature>
<dbReference type="EMBL" id="MDYQ01000801">
    <property type="protein sequence ID" value="PRP72835.1"/>
    <property type="molecule type" value="Genomic_DNA"/>
</dbReference>
<reference evidence="11 12" key="1">
    <citation type="journal article" date="2018" name="Genome Biol. Evol.">
        <title>Multiple Roots of Fruiting Body Formation in Amoebozoa.</title>
        <authorList>
            <person name="Hillmann F."/>
            <person name="Forbes G."/>
            <person name="Novohradska S."/>
            <person name="Ferling I."/>
            <person name="Riege K."/>
            <person name="Groth M."/>
            <person name="Westermann M."/>
            <person name="Marz M."/>
            <person name="Spaller T."/>
            <person name="Winckler T."/>
            <person name="Schaap P."/>
            <person name="Glockner G."/>
        </authorList>
    </citation>
    <scope>NUCLEOTIDE SEQUENCE [LARGE SCALE GENOMIC DNA]</scope>
    <source>
        <strain evidence="11 12">Jena</strain>
    </source>
</reference>
<evidence type="ECO:0000256" key="2">
    <source>
        <dbReference type="ARBA" id="ARBA00022670"/>
    </source>
</evidence>
<dbReference type="PANTHER" id="PTHR14218:SF40">
    <property type="entry name" value="PEPTIDASE S8 AND S53 DOMAIN-CONTAINING PROTEIN"/>
    <property type="match status" value="1"/>
</dbReference>
<dbReference type="OrthoDB" id="15796at2759"/>
<dbReference type="Pfam" id="PF09286">
    <property type="entry name" value="Pro-kuma_activ"/>
    <property type="match status" value="1"/>
</dbReference>
<feature type="domain" description="Peptidase S53" evidence="10">
    <location>
        <begin position="194"/>
        <end position="685"/>
    </location>
</feature>
<feature type="active site" description="Charge relay system" evidence="8">
    <location>
        <position position="266"/>
    </location>
</feature>
<feature type="signal peptide" evidence="9">
    <location>
        <begin position="1"/>
        <end position="18"/>
    </location>
</feature>
<dbReference type="InterPro" id="IPR030400">
    <property type="entry name" value="Sedolisin_dom"/>
</dbReference>
<proteinExistence type="predicted"/>
<organism evidence="11 12">
    <name type="scientific">Planoprotostelium fungivorum</name>
    <dbReference type="NCBI Taxonomy" id="1890364"/>
    <lineage>
        <taxon>Eukaryota</taxon>
        <taxon>Amoebozoa</taxon>
        <taxon>Evosea</taxon>
        <taxon>Variosea</taxon>
        <taxon>Cavosteliida</taxon>
        <taxon>Cavosteliaceae</taxon>
        <taxon>Planoprotostelium</taxon>
    </lineage>
</organism>
<keyword evidence="12" id="KW-1185">Reference proteome</keyword>
<accession>A0A2P6MMB1</accession>
<dbReference type="InterPro" id="IPR036852">
    <property type="entry name" value="Peptidase_S8/S53_dom_sf"/>
</dbReference>
<keyword evidence="6" id="KW-0106">Calcium</keyword>
<evidence type="ECO:0000313" key="11">
    <source>
        <dbReference type="EMBL" id="PRP72835.1"/>
    </source>
</evidence>
<evidence type="ECO:0000256" key="7">
    <source>
        <dbReference type="ARBA" id="ARBA00023145"/>
    </source>
</evidence>
<dbReference type="Proteomes" id="UP000241769">
    <property type="component" value="Unassembled WGS sequence"/>
</dbReference>
<dbReference type="PANTHER" id="PTHR14218">
    <property type="entry name" value="PROTEASE S8 TRIPEPTIDYL PEPTIDASE I CLN2"/>
    <property type="match status" value="1"/>
</dbReference>
<gene>
    <name evidence="11" type="ORF">PROFUN_15294</name>
</gene>
<evidence type="ECO:0000256" key="8">
    <source>
        <dbReference type="PROSITE-ProRule" id="PRU01032"/>
    </source>
</evidence>
<dbReference type="InParanoid" id="A0A2P6MMB1"/>
<dbReference type="PROSITE" id="PS51695">
    <property type="entry name" value="SEDOLISIN"/>
    <property type="match status" value="1"/>
</dbReference>
<protein>
    <recommendedName>
        <fullName evidence="10">Peptidase S53 domain-containing protein</fullName>
    </recommendedName>
</protein>
<keyword evidence="9" id="KW-0732">Signal</keyword>
<dbReference type="InterPro" id="IPR050819">
    <property type="entry name" value="Tripeptidyl-peptidase_I"/>
</dbReference>
<dbReference type="InterPro" id="IPR023828">
    <property type="entry name" value="Peptidase_S8_Ser-AS"/>
</dbReference>
<evidence type="ECO:0000256" key="1">
    <source>
        <dbReference type="ARBA" id="ARBA00001913"/>
    </source>
</evidence>
<keyword evidence="7" id="KW-0865">Zymogen</keyword>
<feature type="active site" description="Charge relay system" evidence="8">
    <location>
        <position position="595"/>
    </location>
</feature>
<dbReference type="SUPFAM" id="SSF54897">
    <property type="entry name" value="Protease propeptides/inhibitors"/>
    <property type="match status" value="1"/>
</dbReference>
<evidence type="ECO:0000256" key="5">
    <source>
        <dbReference type="ARBA" id="ARBA00022825"/>
    </source>
</evidence>
<dbReference type="InterPro" id="IPR015366">
    <property type="entry name" value="S53_propep"/>
</dbReference>
<dbReference type="AlphaFoldDB" id="A0A2P6MMB1"/>
<dbReference type="GO" id="GO:0008240">
    <property type="term" value="F:tripeptidyl-peptidase activity"/>
    <property type="evidence" value="ECO:0007669"/>
    <property type="project" value="TreeGrafter"/>
</dbReference>
<keyword evidence="5 8" id="KW-0720">Serine protease</keyword>
<keyword evidence="2 8" id="KW-0645">Protease</keyword>
<dbReference type="PROSITE" id="PS00138">
    <property type="entry name" value="SUBTILASE_SER"/>
    <property type="match status" value="1"/>
</dbReference>
<dbReference type="GO" id="GO:0004252">
    <property type="term" value="F:serine-type endopeptidase activity"/>
    <property type="evidence" value="ECO:0007669"/>
    <property type="project" value="UniProtKB-UniRule"/>
</dbReference>
<dbReference type="SMART" id="SM00944">
    <property type="entry name" value="Pro-kuma_activ"/>
    <property type="match status" value="1"/>
</dbReference>
<dbReference type="GO" id="GO:0046872">
    <property type="term" value="F:metal ion binding"/>
    <property type="evidence" value="ECO:0007669"/>
    <property type="project" value="UniProtKB-KW"/>
</dbReference>
<sequence length="690" mass="75462">MATRVLLLLLSTLLLSYALRVEVGGRAEPPRGWSLGATPPANQQINFVVFVKQQNFAALEEKFLSVSNPDSPEYGQFLTLEEAESIIAPKEEHMEAVEGWLTSFSEADVQRLSDRFEVRSTVAVAEQILGEAQFYTHTNDVTGRSLVRANGKITIPEEVSEAVDFVAGITELGDRETIGKITARREISPRATVTVTPELLRKFYNIPEKYQVAKSKKTFNGIAAFNDDFQQPGFDAFKTKYNLPKFDTVRMAGNGSVADYVESDLDVQYISAMSQGTDLLFLQEPNTFWILQFLMDASKLERVPTVFSISYGWFETDQCLWATVNCPKLGYSGPQYVNRTNTAFQVFGATGVSIFIASGDDGSPSPYCPIDPYVKGMYGPTACAAITISNATANMSCSLPYITGRGTNDACDQVYEATQNTYPNLQQAATQALAKANPDCGIPTGSSYGVLQSKCICSDLQSVNLGGWDVSGYEVDPATIGHIFAPIWPGSSPYVTSVGATYFVSKDGVNVDSEVPSDVIQGANFEGGGGFSYFQKGLEYQQEAVKSWLTKAGRKAPPAWSFSPQSRGYPDISFNGNNYDVYFDQFNHSPVSGTSASSPATAGLFNLINDVLFQNGKTQLGFLNPLLYKMAREYPKAFNDLTHGDNRCDGGLCCLYGFVATEGWDPVSGLGTPNFEEILKYVSKVKRFQL</sequence>
<name>A0A2P6MMB1_9EUKA</name>
<evidence type="ECO:0000256" key="6">
    <source>
        <dbReference type="ARBA" id="ARBA00022837"/>
    </source>
</evidence>
<feature type="chain" id="PRO_5015193967" description="Peptidase S53 domain-containing protein" evidence="9">
    <location>
        <begin position="19"/>
        <end position="690"/>
    </location>
</feature>
<dbReference type="CDD" id="cd11377">
    <property type="entry name" value="Pro-peptidase_S53"/>
    <property type="match status" value="1"/>
</dbReference>
<comment type="caution">
    <text evidence="11">The sequence shown here is derived from an EMBL/GenBank/DDBJ whole genome shotgun (WGS) entry which is preliminary data.</text>
</comment>
<comment type="caution">
    <text evidence="8">Lacks conserved residue(s) required for the propagation of feature annotation.</text>
</comment>
<dbReference type="Gene3D" id="3.40.50.200">
    <property type="entry name" value="Peptidase S8/S53 domain"/>
    <property type="match status" value="2"/>
</dbReference>
<evidence type="ECO:0000256" key="3">
    <source>
        <dbReference type="ARBA" id="ARBA00022723"/>
    </source>
</evidence>